<dbReference type="InterPro" id="IPR002543">
    <property type="entry name" value="FtsK_dom"/>
</dbReference>
<evidence type="ECO:0000313" key="9">
    <source>
        <dbReference type="Proteomes" id="UP000514720"/>
    </source>
</evidence>
<keyword evidence="9" id="KW-1185">Reference proteome</keyword>
<dbReference type="Gene3D" id="3.30.980.40">
    <property type="match status" value="1"/>
</dbReference>
<evidence type="ECO:0000256" key="4">
    <source>
        <dbReference type="ARBA" id="ARBA00023125"/>
    </source>
</evidence>
<sequence>MFGWKKRKNVVEERTPDTKPFEIPQIQDESMTKKYQKDHFVSPIFGTHVKDEIVIPNPTKRTGDLDLQLDGFRTKPKMTKETMEERYGTAYPEFDLVKGKNLKEAMEHQGKRRHRLNDPIVSEVTEQPRQTPPQPKTSLGDFFDKDTVKEARKDIQEEVLVDEPQPNIEPKPEPKRYPKKPLRQQYGSYKLPHTGLLTRPVKQATNTDDWVQNQIDILDRTFEEFSVGARVKTYTKGPTVTRYEIELESGVYVKKVTGITDNIKMALAAKEIRMEAPIPGKNTVGIEVPNEIPEIVHFVDIVSRDEFTHSKDPLTIALGLDIDGNGVYTSISKMPHGLVAGATGSGKSVCINTILMSLLFTYSPDDLKLMLIDPKMVELSAYNELPHLITPVITDSKIATAGLRWAVEEMERRFVIFKEEGVKDITSYNNKAFNENLDKMPYIVIIVDELADLMMIASNSVEEAIMRITQKARAAGMHLIIATQRPSTDVVKGTIKSNIPTRIAFMVSSYIDSMTIIDSAGADKLLGRGDMLFAESGKPQIRVQGAYISDSEIYNVNEFIRKQRPSEYMFTQETLVKKATRNESMDDLFEEVARFVVENEEASINKISKEFRIGFNRAQKIVEELYAIGVVSDNVGSKARSVLITIDELEKILDES</sequence>
<dbReference type="PANTHER" id="PTHR22683:SF42">
    <property type="entry name" value="DNA TRANSLOCASE SFTA"/>
    <property type="match status" value="1"/>
</dbReference>
<dbReference type="Proteomes" id="UP000514720">
    <property type="component" value="Chromosome"/>
</dbReference>
<dbReference type="Pfam" id="PF09397">
    <property type="entry name" value="FtsK_gamma"/>
    <property type="match status" value="1"/>
</dbReference>
<dbReference type="Gene3D" id="1.10.10.10">
    <property type="entry name" value="Winged helix-like DNA-binding domain superfamily/Winged helix DNA-binding domain"/>
    <property type="match status" value="1"/>
</dbReference>
<keyword evidence="4" id="KW-0238">DNA-binding</keyword>
<feature type="region of interest" description="Disordered" evidence="6">
    <location>
        <begin position="108"/>
        <end position="180"/>
    </location>
</feature>
<feature type="region of interest" description="Disordered" evidence="6">
    <location>
        <begin position="1"/>
        <end position="20"/>
    </location>
</feature>
<keyword evidence="3 5" id="KW-0067">ATP-binding</keyword>
<dbReference type="Pfam" id="PF01580">
    <property type="entry name" value="FtsK_SpoIIIE"/>
    <property type="match status" value="1"/>
</dbReference>
<dbReference type="SMART" id="SM00843">
    <property type="entry name" value="Ftsk_gamma"/>
    <property type="match status" value="1"/>
</dbReference>
<proteinExistence type="inferred from homology"/>
<feature type="binding site" evidence="5">
    <location>
        <begin position="341"/>
        <end position="348"/>
    </location>
    <ligand>
        <name>ATP</name>
        <dbReference type="ChEBI" id="CHEBI:30616"/>
    </ligand>
</feature>
<dbReference type="Pfam" id="PF17854">
    <property type="entry name" value="FtsK_alpha"/>
    <property type="match status" value="1"/>
</dbReference>
<dbReference type="InterPro" id="IPR041027">
    <property type="entry name" value="FtsK_alpha"/>
</dbReference>
<evidence type="ECO:0000256" key="1">
    <source>
        <dbReference type="ARBA" id="ARBA00006474"/>
    </source>
</evidence>
<evidence type="ECO:0000256" key="2">
    <source>
        <dbReference type="ARBA" id="ARBA00022741"/>
    </source>
</evidence>
<dbReference type="InterPro" id="IPR036388">
    <property type="entry name" value="WH-like_DNA-bd_sf"/>
</dbReference>
<dbReference type="PANTHER" id="PTHR22683">
    <property type="entry name" value="SPORULATION PROTEIN RELATED"/>
    <property type="match status" value="1"/>
</dbReference>
<evidence type="ECO:0000259" key="7">
    <source>
        <dbReference type="PROSITE" id="PS50901"/>
    </source>
</evidence>
<feature type="compositionally biased region" description="Basic and acidic residues" evidence="6">
    <location>
        <begin position="142"/>
        <end position="156"/>
    </location>
</feature>
<gene>
    <name evidence="8" type="ORF">G4Z02_06470</name>
</gene>
<feature type="compositionally biased region" description="Basic and acidic residues" evidence="6">
    <location>
        <begin position="9"/>
        <end position="20"/>
    </location>
</feature>
<dbReference type="InterPro" id="IPR036390">
    <property type="entry name" value="WH_DNA-bd_sf"/>
</dbReference>
<evidence type="ECO:0000256" key="5">
    <source>
        <dbReference type="PROSITE-ProRule" id="PRU00289"/>
    </source>
</evidence>
<dbReference type="SUPFAM" id="SSF52540">
    <property type="entry name" value="P-loop containing nucleoside triphosphate hydrolases"/>
    <property type="match status" value="1"/>
</dbReference>
<dbReference type="AlphaFoldDB" id="A0A7L7KT07"/>
<evidence type="ECO:0000313" key="8">
    <source>
        <dbReference type="EMBL" id="QMS85412.1"/>
    </source>
</evidence>
<keyword evidence="2 5" id="KW-0547">Nucleotide-binding</keyword>
<evidence type="ECO:0000256" key="6">
    <source>
        <dbReference type="SAM" id="MobiDB-lite"/>
    </source>
</evidence>
<dbReference type="EMBL" id="CP048914">
    <property type="protein sequence ID" value="QMS85412.1"/>
    <property type="molecule type" value="Genomic_DNA"/>
</dbReference>
<dbReference type="PROSITE" id="PS50901">
    <property type="entry name" value="FTSK"/>
    <property type="match status" value="1"/>
</dbReference>
<dbReference type="GO" id="GO:0005524">
    <property type="term" value="F:ATP binding"/>
    <property type="evidence" value="ECO:0007669"/>
    <property type="project" value="UniProtKB-UniRule"/>
</dbReference>
<dbReference type="RefSeq" id="WP_258877206.1">
    <property type="nucleotide sequence ID" value="NZ_CP048914.1"/>
</dbReference>
<protein>
    <submittedName>
        <fullName evidence="8">DNA translocase FtsK</fullName>
    </submittedName>
</protein>
<evidence type="ECO:0000256" key="3">
    <source>
        <dbReference type="ARBA" id="ARBA00022840"/>
    </source>
</evidence>
<dbReference type="CDD" id="cd01127">
    <property type="entry name" value="TrwB_TraG_TraD_VirD4"/>
    <property type="match status" value="1"/>
</dbReference>
<reference evidence="8 9" key="1">
    <citation type="submission" date="2020-02" db="EMBL/GenBank/DDBJ databases">
        <authorList>
            <person name="Zheng R.K."/>
            <person name="Sun C.M."/>
        </authorList>
    </citation>
    <scope>NUCLEOTIDE SEQUENCE [LARGE SCALE GENOMIC DNA]</scope>
    <source>
        <strain evidence="9">zrk13</strain>
    </source>
</reference>
<dbReference type="GO" id="GO:0003677">
    <property type="term" value="F:DNA binding"/>
    <property type="evidence" value="ECO:0007669"/>
    <property type="project" value="UniProtKB-KW"/>
</dbReference>
<comment type="similarity">
    <text evidence="1">Belongs to the FtsK/SpoIIIE/SftA family.</text>
</comment>
<feature type="domain" description="FtsK" evidence="7">
    <location>
        <begin position="311"/>
        <end position="514"/>
    </location>
</feature>
<dbReference type="SUPFAM" id="SSF46785">
    <property type="entry name" value="Winged helix' DNA-binding domain"/>
    <property type="match status" value="1"/>
</dbReference>
<dbReference type="KEGG" id="xcl:G4Z02_06470"/>
<dbReference type="Gene3D" id="3.40.50.300">
    <property type="entry name" value="P-loop containing nucleotide triphosphate hydrolases"/>
    <property type="match status" value="1"/>
</dbReference>
<name>A0A7L7KT07_9MOLU</name>
<organism evidence="8 9">
    <name type="scientific">Candidatus Xianfuyuplasma coldseepsis</name>
    <dbReference type="NCBI Taxonomy" id="2782163"/>
    <lineage>
        <taxon>Bacteria</taxon>
        <taxon>Bacillati</taxon>
        <taxon>Mycoplasmatota</taxon>
        <taxon>Mollicutes</taxon>
        <taxon>Candidatus Izemoplasmatales</taxon>
        <taxon>Candidatus Izemoplasmataceae</taxon>
        <taxon>Candidatus Xianfuyuplasma</taxon>
    </lineage>
</organism>
<dbReference type="InterPro" id="IPR018541">
    <property type="entry name" value="Ftsk_gamma"/>
</dbReference>
<dbReference type="InterPro" id="IPR027417">
    <property type="entry name" value="P-loop_NTPase"/>
</dbReference>
<accession>A0A7L7KT07</accession>
<dbReference type="InterPro" id="IPR050206">
    <property type="entry name" value="FtsK/SpoIIIE/SftA"/>
</dbReference>